<keyword evidence="2" id="KW-1133">Transmembrane helix</keyword>
<evidence type="ECO:0000313" key="3">
    <source>
        <dbReference type="EMBL" id="MBJ7609322.1"/>
    </source>
</evidence>
<feature type="transmembrane region" description="Helical" evidence="2">
    <location>
        <begin position="56"/>
        <end position="74"/>
    </location>
</feature>
<dbReference type="Proteomes" id="UP000614410">
    <property type="component" value="Unassembled WGS sequence"/>
</dbReference>
<organism evidence="3 4">
    <name type="scientific">Candidatus Amunia macphersoniae</name>
    <dbReference type="NCBI Taxonomy" id="3127014"/>
    <lineage>
        <taxon>Bacteria</taxon>
        <taxon>Bacillati</taxon>
        <taxon>Candidatus Dormiibacterota</taxon>
        <taxon>Candidatus Dormibacteria</taxon>
        <taxon>Candidatus Aeolococcales</taxon>
        <taxon>Candidatus Aeolococcaceae</taxon>
        <taxon>Candidatus Amunia</taxon>
    </lineage>
</organism>
<feature type="compositionally biased region" description="Gly residues" evidence="1">
    <location>
        <begin position="388"/>
        <end position="402"/>
    </location>
</feature>
<protein>
    <recommendedName>
        <fullName evidence="5">DUF4175 domain-containing protein</fullName>
    </recommendedName>
</protein>
<evidence type="ECO:0000313" key="4">
    <source>
        <dbReference type="Proteomes" id="UP000614410"/>
    </source>
</evidence>
<name>A0A934N9R0_9BACT</name>
<evidence type="ECO:0008006" key="5">
    <source>
        <dbReference type="Google" id="ProtNLM"/>
    </source>
</evidence>
<keyword evidence="2" id="KW-0472">Membrane</keyword>
<sequence length="537" mass="52458">MTPRASDLHAMLARLVRRARWDGLIGDGLRAITALAVFSAALLVLNRVLALPSSRIAAAAAAVASAAVLVRALRRRPLRLLVARTADRRLGLAERLATAVQTEGAAPYGLGARLRDDAAAVAATIEPRRVYPWSRHRRAGACTALAVVLVLGVLLLPGQSAAAQAQLRQVRDHAAIDHAIAAVTKAERSAAAHKRAQPDSAGLRNRLQQALNDATAQLRKAQTPEQALAALSQLDQQLQGMDDLTLAARAVAAAAAGSTLAGDPALGRVGSALDAGQLGTAADALGTAAGSLSTASAATRQGLADKLGKAATAAGGDHPLSSALNSAAAALNSGDVAGAQKALGDAAAELHSLDTQGGAAADVAGARDAVGKEKAALGAQADADAVGGVGSSAGAGQQGSGSGAATAGPSPGAGGGTGGANGSGNSAGNGNGNGSGSGTGSGSGAGSGSGSQGGGGGQSNPVGPSDRLFVPGNPFQPFDDQLAPQLAPGAPVPTQDLKTVLDPFSAFALSTLDRGGLAPTDRDLVRSYFASLGGSAP</sequence>
<evidence type="ECO:0000256" key="2">
    <source>
        <dbReference type="SAM" id="Phobius"/>
    </source>
</evidence>
<feature type="transmembrane region" description="Helical" evidence="2">
    <location>
        <begin position="139"/>
        <end position="158"/>
    </location>
</feature>
<reference evidence="3 4" key="1">
    <citation type="submission" date="2020-10" db="EMBL/GenBank/DDBJ databases">
        <title>Ca. Dormibacterota MAGs.</title>
        <authorList>
            <person name="Montgomery K."/>
        </authorList>
    </citation>
    <scope>NUCLEOTIDE SEQUENCE [LARGE SCALE GENOMIC DNA]</scope>
    <source>
        <strain evidence="3">Mitchell_Peninsula_5</strain>
    </source>
</reference>
<dbReference type="EMBL" id="JAEKNN010000035">
    <property type="protein sequence ID" value="MBJ7609322.1"/>
    <property type="molecule type" value="Genomic_DNA"/>
</dbReference>
<evidence type="ECO:0000256" key="1">
    <source>
        <dbReference type="SAM" id="MobiDB-lite"/>
    </source>
</evidence>
<feature type="region of interest" description="Disordered" evidence="1">
    <location>
        <begin position="388"/>
        <end position="491"/>
    </location>
</feature>
<gene>
    <name evidence="3" type="ORF">JF887_07805</name>
</gene>
<dbReference type="AlphaFoldDB" id="A0A934N9R0"/>
<feature type="transmembrane region" description="Helical" evidence="2">
    <location>
        <begin position="21"/>
        <end position="44"/>
    </location>
</feature>
<comment type="caution">
    <text evidence="3">The sequence shown here is derived from an EMBL/GenBank/DDBJ whole genome shotgun (WGS) entry which is preliminary data.</text>
</comment>
<accession>A0A934N9R0</accession>
<keyword evidence="2" id="KW-0812">Transmembrane</keyword>
<proteinExistence type="predicted"/>
<feature type="compositionally biased region" description="Gly residues" evidence="1">
    <location>
        <begin position="411"/>
        <end position="458"/>
    </location>
</feature>